<organism evidence="1 2">
    <name type="scientific">Aristaeella hokkaidonensis</name>
    <dbReference type="NCBI Taxonomy" id="3046382"/>
    <lineage>
        <taxon>Bacteria</taxon>
        <taxon>Bacillati</taxon>
        <taxon>Bacillota</taxon>
        <taxon>Clostridia</taxon>
        <taxon>Eubacteriales</taxon>
        <taxon>Aristaeellaceae</taxon>
        <taxon>Aristaeella</taxon>
    </lineage>
</organism>
<name>A0AC61N4H5_9FIRM</name>
<protein>
    <submittedName>
        <fullName evidence="1">AGE family epimerase/isomerase</fullName>
    </submittedName>
</protein>
<gene>
    <name evidence="1" type="ORF">JYE49_09055</name>
</gene>
<dbReference type="EMBL" id="CP068393">
    <property type="protein sequence ID" value="QUC66019.1"/>
    <property type="molecule type" value="Genomic_DNA"/>
</dbReference>
<evidence type="ECO:0000313" key="2">
    <source>
        <dbReference type="Proteomes" id="UP000682782"/>
    </source>
</evidence>
<keyword evidence="2" id="KW-1185">Reference proteome</keyword>
<proteinExistence type="predicted"/>
<dbReference type="Proteomes" id="UP000682782">
    <property type="component" value="Chromosome"/>
</dbReference>
<sequence length="425" mass="48172">MVNKEPSTLISGVRTHLEQKILPFWEALMDNAYGGYYGYVGSDLQLNRGADKGCILNSRILWFFSVASAVLNRPDLRAYADHAYAFFSRFEDPENGGVFWSVTFDGKPSDTTKHTYCQAFAVYGLAAYYRLTGNPEALDKALSLFRVMETKCRDAGGYLEAQTAAFTPESNEKLSENGVLASRTMNTLLHVIEAYAELYRARPDEDVRRAGEAGLRLCLDRIMNPEKRRLEVFFDADWHPLLDIQSFGHDIEAAWLLWDAAETLIPEAEREPWKAMCLDLLQSVTERAWTGRGIHYESVSGRVNHLRTWWPQAEAMLGFDFGLRITKDPAWLERMEQQWAYISRVFVDSRDGGEWFNELHEDDSVIGKPEADEWKCPYHNGRMCLRLIAGAGERTGEIVSKESDDAGYRQSRGNQCGHGFQGAGG</sequence>
<reference evidence="1" key="1">
    <citation type="submission" date="2021-01" db="EMBL/GenBank/DDBJ databases">
        <title>Complete genome sequence of Clostridiales bacterium R-7.</title>
        <authorList>
            <person name="Mahoney-Kurpe S.C."/>
            <person name="Palevich N."/>
            <person name="Koike S."/>
            <person name="Moon C.D."/>
            <person name="Attwood G.T."/>
        </authorList>
    </citation>
    <scope>NUCLEOTIDE SEQUENCE</scope>
    <source>
        <strain evidence="1">R-7</strain>
    </source>
</reference>
<evidence type="ECO:0000313" key="1">
    <source>
        <dbReference type="EMBL" id="QUC66019.1"/>
    </source>
</evidence>
<accession>A0AC61N4H5</accession>